<evidence type="ECO:0000313" key="1">
    <source>
        <dbReference type="EMBL" id="GME50680.1"/>
    </source>
</evidence>
<dbReference type="Proteomes" id="UP001165186">
    <property type="component" value="Unassembled WGS sequence"/>
</dbReference>
<keyword evidence="2" id="KW-1185">Reference proteome</keyword>
<dbReference type="EMBL" id="BSXG01000167">
    <property type="protein sequence ID" value="GME50680.1"/>
    <property type="molecule type" value="Genomic_DNA"/>
</dbReference>
<protein>
    <submittedName>
        <fullName evidence="1">Chaperonin 10-like protein</fullName>
    </submittedName>
</protein>
<comment type="caution">
    <text evidence="1">The sequence shown here is derived from an EMBL/GenBank/DDBJ whole genome shotgun (WGS) entry which is preliminary data.</text>
</comment>
<name>A0ACB5SP27_9PEZI</name>
<proteinExistence type="predicted"/>
<sequence>MEAPLNGSMLAAQYNTSKNSVEVNQVPIPQCNDNEVLIKTRCATLCHSDLMLFWGHTAEKPSGNTVTIGHENTGEVVAVGKDAKGFKIGDKVGCLGCSYACYECEGCQVHNLFCKEKTQKLHGFQTAGHFAEYSVADYRNTVVLPDGMDMISAAPLFCAGVTAYHSTKSCELQEEQWVAVVGCGGLGHLAIQYAKAMKLRVIGLDVADAQLQSARDLGADAVFNTKTDLDYESKIKTLTAGGCHAAAVYSSSNIAYRDAPKCLRINGLLMVVGIPQKELSINALDILLGKYRIAGRSSGIPQHMPEVIEFSHKHGIKPHVTTCPDINDINNMIELMENGHTAGRFGVVFERM</sequence>
<evidence type="ECO:0000313" key="2">
    <source>
        <dbReference type="Proteomes" id="UP001165186"/>
    </source>
</evidence>
<organism evidence="1 2">
    <name type="scientific">Neofusicoccum parvum</name>
    <dbReference type="NCBI Taxonomy" id="310453"/>
    <lineage>
        <taxon>Eukaryota</taxon>
        <taxon>Fungi</taxon>
        <taxon>Dikarya</taxon>
        <taxon>Ascomycota</taxon>
        <taxon>Pezizomycotina</taxon>
        <taxon>Dothideomycetes</taxon>
        <taxon>Dothideomycetes incertae sedis</taxon>
        <taxon>Botryosphaeriales</taxon>
        <taxon>Botryosphaeriaceae</taxon>
        <taxon>Neofusicoccum</taxon>
    </lineage>
</organism>
<accession>A0ACB5SP27</accession>
<reference evidence="1" key="1">
    <citation type="submission" date="2024-09" db="EMBL/GenBank/DDBJ databases">
        <title>Draft Genome Sequences of Neofusicoccum parvum.</title>
        <authorList>
            <person name="Ashida A."/>
            <person name="Camagna M."/>
            <person name="Tanaka A."/>
            <person name="Takemoto D."/>
        </authorList>
    </citation>
    <scope>NUCLEOTIDE SEQUENCE</scope>
    <source>
        <strain evidence="1">PPO83</strain>
    </source>
</reference>
<gene>
    <name evidence="1" type="primary">g7597</name>
    <name evidence="1" type="ORF">NpPPO83_00007597</name>
</gene>